<dbReference type="InterPro" id="IPR024849">
    <property type="entry name" value="Shootin-1"/>
</dbReference>
<name>A0A2M4ACK5_9DIPT</name>
<feature type="coiled-coil region" evidence="1">
    <location>
        <begin position="226"/>
        <end position="260"/>
    </location>
</feature>
<feature type="compositionally biased region" description="Low complexity" evidence="2">
    <location>
        <begin position="605"/>
        <end position="619"/>
    </location>
</feature>
<feature type="region of interest" description="Disordered" evidence="2">
    <location>
        <begin position="429"/>
        <end position="477"/>
    </location>
</feature>
<dbReference type="GO" id="GO:0044295">
    <property type="term" value="C:axonal growth cone"/>
    <property type="evidence" value="ECO:0007669"/>
    <property type="project" value="TreeGrafter"/>
</dbReference>
<keyword evidence="1" id="KW-0175">Coiled coil</keyword>
<dbReference type="EMBL" id="GGFK01005131">
    <property type="protein sequence ID" value="MBW38452.1"/>
    <property type="molecule type" value="Transcribed_RNA"/>
</dbReference>
<dbReference type="CDD" id="cd21372">
    <property type="entry name" value="cwf21_CWC21-like"/>
    <property type="match status" value="1"/>
</dbReference>
<dbReference type="PANTHER" id="PTHR46606:SF5">
    <property type="entry name" value="SHOOTIN-1"/>
    <property type="match status" value="1"/>
</dbReference>
<feature type="region of interest" description="Disordered" evidence="2">
    <location>
        <begin position="540"/>
        <end position="564"/>
    </location>
</feature>
<protein>
    <submittedName>
        <fullName evidence="3">Putative rho-associated coiled-coil</fullName>
    </submittedName>
</protein>
<dbReference type="GO" id="GO:0005737">
    <property type="term" value="C:cytoplasm"/>
    <property type="evidence" value="ECO:0007669"/>
    <property type="project" value="TreeGrafter"/>
</dbReference>
<dbReference type="GO" id="GO:0048812">
    <property type="term" value="P:neuron projection morphogenesis"/>
    <property type="evidence" value="ECO:0007669"/>
    <property type="project" value="TreeGrafter"/>
</dbReference>
<evidence type="ECO:0000256" key="2">
    <source>
        <dbReference type="SAM" id="MobiDB-lite"/>
    </source>
</evidence>
<dbReference type="AlphaFoldDB" id="A0A2M4ACK5"/>
<feature type="region of interest" description="Disordered" evidence="2">
    <location>
        <begin position="605"/>
        <end position="627"/>
    </location>
</feature>
<feature type="coiled-coil region" evidence="1">
    <location>
        <begin position="91"/>
        <end position="146"/>
    </location>
</feature>
<organism evidence="3">
    <name type="scientific">Anopheles triannulatus</name>
    <dbReference type="NCBI Taxonomy" id="58253"/>
    <lineage>
        <taxon>Eukaryota</taxon>
        <taxon>Metazoa</taxon>
        <taxon>Ecdysozoa</taxon>
        <taxon>Arthropoda</taxon>
        <taxon>Hexapoda</taxon>
        <taxon>Insecta</taxon>
        <taxon>Pterygota</taxon>
        <taxon>Neoptera</taxon>
        <taxon>Endopterygota</taxon>
        <taxon>Diptera</taxon>
        <taxon>Nematocera</taxon>
        <taxon>Culicoidea</taxon>
        <taxon>Culicidae</taxon>
        <taxon>Anophelinae</taxon>
        <taxon>Anopheles</taxon>
    </lineage>
</organism>
<evidence type="ECO:0000313" key="3">
    <source>
        <dbReference type="EMBL" id="MBW38452.1"/>
    </source>
</evidence>
<feature type="compositionally biased region" description="Low complexity" evidence="2">
    <location>
        <begin position="26"/>
        <end position="42"/>
    </location>
</feature>
<sequence>MDTSPPSRRSSIPIPKRKTSLHLYIAGSSSTSSSNVGSASASMNEDEPSFTRSIMLGSFIQSPSAGSGSPPPLSAAGHSTATTTCELKESHNRLMEKCEKLMKRNEQLQQANDQLTLTVQQLIANAESSKRELAEFTEKNRRLRRKLSEIIPGESSSLADGGAAESDDDVPSTSEPDGDSSAKPVRAKEELAGPQATEGDWLNEIEKLKSYQNNVDLQLYEANEKISDLLESKQQHEEIIEKLRAENAELSKVARLMSRNMLESIDTTKSLGNSLMQVRRERDMVRDMVRQSRDSVDSKTSTNEEIQKLRSEYELQRKTYEAQFIEYKSLMSEEHERKTNDQIVVLELEVEQLRQQLEEAVCRAERAEEEVQSLRQQIRISRHQERQSSTLSATAVVLPVLDGGGPLDGDSLPPVSLMCQCAASRRSTAGSSLSSAPQQAVPEPPLAPSLPPPPPPPPPPMPLLPPAANKPANSNHLISSEGATISTEMPKLGLSEAISMQKLNHVAITNVNSHPAATGIDSVIADIKSGRVTLRKRRPNVLNKPDCDDAADDGNDSDSIRDGAPNYRQLAARNPALKEMYEILDRMKRQNRKSKIIVESEFTSFGGSSGATTDSGESSNTSEIKGRTGRILTDVVDC</sequence>
<dbReference type="GO" id="GO:0031252">
    <property type="term" value="C:cell leading edge"/>
    <property type="evidence" value="ECO:0007669"/>
    <property type="project" value="TreeGrafter"/>
</dbReference>
<feature type="region of interest" description="Disordered" evidence="2">
    <location>
        <begin position="152"/>
        <end position="199"/>
    </location>
</feature>
<dbReference type="GO" id="GO:2001224">
    <property type="term" value="P:positive regulation of neuron migration"/>
    <property type="evidence" value="ECO:0007669"/>
    <property type="project" value="TreeGrafter"/>
</dbReference>
<evidence type="ECO:0000256" key="1">
    <source>
        <dbReference type="SAM" id="Coils"/>
    </source>
</evidence>
<feature type="region of interest" description="Disordered" evidence="2">
    <location>
        <begin position="25"/>
        <end position="47"/>
    </location>
</feature>
<accession>A0A2M4ACK5</accession>
<proteinExistence type="predicted"/>
<dbReference type="PANTHER" id="PTHR46606">
    <property type="entry name" value="SHOOTIN-1"/>
    <property type="match status" value="1"/>
</dbReference>
<feature type="coiled-coil region" evidence="1">
    <location>
        <begin position="299"/>
        <end position="384"/>
    </location>
</feature>
<feature type="compositionally biased region" description="Pro residues" evidence="2">
    <location>
        <begin position="442"/>
        <end position="465"/>
    </location>
</feature>
<reference evidence="3" key="1">
    <citation type="submission" date="2018-01" db="EMBL/GenBank/DDBJ databases">
        <title>An insight into the sialome of Amazonian anophelines.</title>
        <authorList>
            <person name="Ribeiro J.M."/>
            <person name="Scarpassa V."/>
            <person name="Calvo E."/>
        </authorList>
    </citation>
    <scope>NUCLEOTIDE SEQUENCE</scope>
    <source>
        <tissue evidence="3">Salivary glands</tissue>
    </source>
</reference>